<dbReference type="KEGG" id="ctp:CTRG_02102"/>
<keyword evidence="3" id="KW-0560">Oxidoreductase</keyword>
<dbReference type="InterPro" id="IPR036291">
    <property type="entry name" value="NAD(P)-bd_dom_sf"/>
</dbReference>
<dbReference type="OrthoDB" id="2102561at2759"/>
<dbReference type="HOGENOM" id="CLU_010194_2_9_1"/>
<comment type="similarity">
    <text evidence="1 4">Belongs to the short-chain dehydrogenases/reductases (SDR) family.</text>
</comment>
<dbReference type="STRING" id="294747.C5M5C4"/>
<dbReference type="PANTHER" id="PTHR44169:SF6">
    <property type="entry name" value="NADPH-DEPENDENT 1-ACYLDIHYDROXYACETONE PHOSPHATE REDUCTASE"/>
    <property type="match status" value="1"/>
</dbReference>
<dbReference type="PROSITE" id="PS00061">
    <property type="entry name" value="ADH_SHORT"/>
    <property type="match status" value="1"/>
</dbReference>
<dbReference type="InterPro" id="IPR002347">
    <property type="entry name" value="SDR_fam"/>
</dbReference>
<dbReference type="Pfam" id="PF00106">
    <property type="entry name" value="adh_short"/>
    <property type="match status" value="1"/>
</dbReference>
<dbReference type="CDD" id="cd05374">
    <property type="entry name" value="17beta-HSD-like_SDR_c"/>
    <property type="match status" value="1"/>
</dbReference>
<accession>C5M5C4</accession>
<dbReference type="PRINTS" id="PR00080">
    <property type="entry name" value="SDRFAMILY"/>
</dbReference>
<dbReference type="Proteomes" id="UP000002037">
    <property type="component" value="Unassembled WGS sequence"/>
</dbReference>
<evidence type="ECO:0000313" key="6">
    <source>
        <dbReference type="Proteomes" id="UP000002037"/>
    </source>
</evidence>
<reference evidence="5 6" key="1">
    <citation type="journal article" date="2009" name="Nature">
        <title>Evolution of pathogenicity and sexual reproduction in eight Candida genomes.</title>
        <authorList>
            <person name="Butler G."/>
            <person name="Rasmussen M.D."/>
            <person name="Lin M.F."/>
            <person name="Santos M.A."/>
            <person name="Sakthikumar S."/>
            <person name="Munro C.A."/>
            <person name="Rheinbay E."/>
            <person name="Grabherr M."/>
            <person name="Forche A."/>
            <person name="Reedy J.L."/>
            <person name="Agrafioti I."/>
            <person name="Arnaud M.B."/>
            <person name="Bates S."/>
            <person name="Brown A.J."/>
            <person name="Brunke S."/>
            <person name="Costanzo M.C."/>
            <person name="Fitzpatrick D.A."/>
            <person name="de Groot P.W."/>
            <person name="Harris D."/>
            <person name="Hoyer L.L."/>
            <person name="Hube B."/>
            <person name="Klis F.M."/>
            <person name="Kodira C."/>
            <person name="Lennard N."/>
            <person name="Logue M.E."/>
            <person name="Martin R."/>
            <person name="Neiman A.M."/>
            <person name="Nikolaou E."/>
            <person name="Quail M.A."/>
            <person name="Quinn J."/>
            <person name="Santos M.C."/>
            <person name="Schmitzberger F.F."/>
            <person name="Sherlock G."/>
            <person name="Shah P."/>
            <person name="Silverstein K.A."/>
            <person name="Skrzypek M.S."/>
            <person name="Soll D."/>
            <person name="Staggs R."/>
            <person name="Stansfield I."/>
            <person name="Stumpf M.P."/>
            <person name="Sudbery P.E."/>
            <person name="Srikantha T."/>
            <person name="Zeng Q."/>
            <person name="Berman J."/>
            <person name="Berriman M."/>
            <person name="Heitman J."/>
            <person name="Gow N.A."/>
            <person name="Lorenz M.C."/>
            <person name="Birren B.W."/>
            <person name="Kellis M."/>
            <person name="Cuomo C.A."/>
        </authorList>
    </citation>
    <scope>NUCLEOTIDE SEQUENCE [LARGE SCALE GENOMIC DNA]</scope>
    <source>
        <strain evidence="6">ATCC MYA-3404 / T1</strain>
    </source>
</reference>
<keyword evidence="6" id="KW-1185">Reference proteome</keyword>
<gene>
    <name evidence="5" type="ORF">CTRG_02102</name>
</gene>
<evidence type="ECO:0000313" key="5">
    <source>
        <dbReference type="EMBL" id="EER35240.1"/>
    </source>
</evidence>
<dbReference type="InterPro" id="IPR020904">
    <property type="entry name" value="Sc_DH/Rdtase_CS"/>
</dbReference>
<dbReference type="PRINTS" id="PR00081">
    <property type="entry name" value="GDHRDH"/>
</dbReference>
<keyword evidence="2" id="KW-0521">NADP</keyword>
<dbReference type="RefSeq" id="XP_002547795.1">
    <property type="nucleotide sequence ID" value="XM_002547749.1"/>
</dbReference>
<dbReference type="PANTHER" id="PTHR44169">
    <property type="entry name" value="NADPH-DEPENDENT 1-ACYLDIHYDROXYACETONE PHOSPHATE REDUCTASE"/>
    <property type="match status" value="1"/>
</dbReference>
<dbReference type="SUPFAM" id="SSF51735">
    <property type="entry name" value="NAD(P)-binding Rossmann-fold domains"/>
    <property type="match status" value="1"/>
</dbReference>
<dbReference type="VEuPathDB" id="FungiDB:CTRG_02102"/>
<dbReference type="EMBL" id="GG692396">
    <property type="protein sequence ID" value="EER35240.1"/>
    <property type="molecule type" value="Genomic_DNA"/>
</dbReference>
<evidence type="ECO:0000256" key="1">
    <source>
        <dbReference type="ARBA" id="ARBA00006484"/>
    </source>
</evidence>
<evidence type="ECO:0000256" key="4">
    <source>
        <dbReference type="RuleBase" id="RU000363"/>
    </source>
</evidence>
<protein>
    <recommendedName>
        <fullName evidence="7">NADPH-dependent 1-acyldihydroxyacetone phosphate reductase</fullName>
    </recommendedName>
</protein>
<dbReference type="eggNOG" id="KOG1209">
    <property type="taxonomic scope" value="Eukaryota"/>
</dbReference>
<dbReference type="GO" id="GO:0019433">
    <property type="term" value="P:triglyceride catabolic process"/>
    <property type="evidence" value="ECO:0007669"/>
    <property type="project" value="TreeGrafter"/>
</dbReference>
<dbReference type="Gene3D" id="3.40.50.720">
    <property type="entry name" value="NAD(P)-binding Rossmann-like Domain"/>
    <property type="match status" value="1"/>
</dbReference>
<sequence length="299" mass="32913">MTGTPKYALITGASSGIGYNLAIELSKKGYKVIGCSPEPVLFAQKPLEEEYGIFSIPLDITSIENIKKVRDQVEEITGGNLSILYNNAGISIAGPAIEIPEDDLNKIFQINVIGHINMTKYFAPFIINSKGTILFTSSVAARVPLSWVSAYNATKAAIDAYALTLHGELAPFGVRVHSVITGGVDTAICDANMKSSLADSYYDVEGVYDSMNSSASMSRDLNISPQQYAKEVVNDILKWRDPGFNLYHGARAYFLHWVSRFIPLWLTELGVQIHFKQRKVLNTIAKLIKAKKNLKTKTD</sequence>
<dbReference type="GeneID" id="8297199"/>
<dbReference type="GO" id="GO:0005783">
    <property type="term" value="C:endoplasmic reticulum"/>
    <property type="evidence" value="ECO:0007669"/>
    <property type="project" value="TreeGrafter"/>
</dbReference>
<dbReference type="GO" id="GO:0006654">
    <property type="term" value="P:phosphatidic acid biosynthetic process"/>
    <property type="evidence" value="ECO:0007669"/>
    <property type="project" value="TreeGrafter"/>
</dbReference>
<dbReference type="GO" id="GO:0000140">
    <property type="term" value="F:acylglycerone-phosphate reductase (NADP+) activity"/>
    <property type="evidence" value="ECO:0007669"/>
    <property type="project" value="TreeGrafter"/>
</dbReference>
<evidence type="ECO:0000256" key="2">
    <source>
        <dbReference type="ARBA" id="ARBA00022857"/>
    </source>
</evidence>
<name>C5M5C4_CANTT</name>
<proteinExistence type="inferred from homology"/>
<evidence type="ECO:0008006" key="7">
    <source>
        <dbReference type="Google" id="ProtNLM"/>
    </source>
</evidence>
<organism evidence="5 6">
    <name type="scientific">Candida tropicalis (strain ATCC MYA-3404 / T1)</name>
    <name type="common">Yeast</name>
    <dbReference type="NCBI Taxonomy" id="294747"/>
    <lineage>
        <taxon>Eukaryota</taxon>
        <taxon>Fungi</taxon>
        <taxon>Dikarya</taxon>
        <taxon>Ascomycota</taxon>
        <taxon>Saccharomycotina</taxon>
        <taxon>Pichiomycetes</taxon>
        <taxon>Debaryomycetaceae</taxon>
        <taxon>Candida/Lodderomyces clade</taxon>
        <taxon>Candida</taxon>
    </lineage>
</organism>
<dbReference type="GO" id="GO:0005811">
    <property type="term" value="C:lipid droplet"/>
    <property type="evidence" value="ECO:0007669"/>
    <property type="project" value="TreeGrafter"/>
</dbReference>
<evidence type="ECO:0000256" key="3">
    <source>
        <dbReference type="ARBA" id="ARBA00023002"/>
    </source>
</evidence>
<dbReference type="AlphaFoldDB" id="C5M5C4"/>
<dbReference type="GO" id="GO:0004806">
    <property type="term" value="F:triacylglycerol lipase activity"/>
    <property type="evidence" value="ECO:0007669"/>
    <property type="project" value="TreeGrafter"/>
</dbReference>